<organism evidence="8 9">
    <name type="scientific">Deinandra increscens subsp. villosa</name>
    <dbReference type="NCBI Taxonomy" id="3103831"/>
    <lineage>
        <taxon>Eukaryota</taxon>
        <taxon>Viridiplantae</taxon>
        <taxon>Streptophyta</taxon>
        <taxon>Embryophyta</taxon>
        <taxon>Tracheophyta</taxon>
        <taxon>Spermatophyta</taxon>
        <taxon>Magnoliopsida</taxon>
        <taxon>eudicotyledons</taxon>
        <taxon>Gunneridae</taxon>
        <taxon>Pentapetalae</taxon>
        <taxon>asterids</taxon>
        <taxon>campanulids</taxon>
        <taxon>Asterales</taxon>
        <taxon>Asteraceae</taxon>
        <taxon>Asteroideae</taxon>
        <taxon>Heliantheae alliance</taxon>
        <taxon>Madieae</taxon>
        <taxon>Madiinae</taxon>
        <taxon>Deinandra</taxon>
    </lineage>
</organism>
<evidence type="ECO:0000256" key="5">
    <source>
        <dbReference type="ARBA" id="ARBA00022989"/>
    </source>
</evidence>
<dbReference type="GO" id="GO:0016192">
    <property type="term" value="P:vesicle-mediated transport"/>
    <property type="evidence" value="ECO:0007669"/>
    <property type="project" value="UniProtKB-ARBA"/>
</dbReference>
<dbReference type="GO" id="GO:0005783">
    <property type="term" value="C:endoplasmic reticulum"/>
    <property type="evidence" value="ECO:0007669"/>
    <property type="project" value="TreeGrafter"/>
</dbReference>
<dbReference type="AlphaFoldDB" id="A0AAP0CR19"/>
<dbReference type="EMBL" id="JBCNJP010000021">
    <property type="protein sequence ID" value="KAK9058998.1"/>
    <property type="molecule type" value="Genomic_DNA"/>
</dbReference>
<gene>
    <name evidence="8" type="ORF">SSX86_021617</name>
</gene>
<keyword evidence="5 7" id="KW-1133">Transmembrane helix</keyword>
<evidence type="ECO:0000313" key="8">
    <source>
        <dbReference type="EMBL" id="KAK9058998.1"/>
    </source>
</evidence>
<evidence type="ECO:0000256" key="2">
    <source>
        <dbReference type="ARBA" id="ARBA00004141"/>
    </source>
</evidence>
<proteinExistence type="inferred from homology"/>
<feature type="transmembrane region" description="Helical" evidence="7">
    <location>
        <begin position="63"/>
        <end position="96"/>
    </location>
</feature>
<accession>A0AAP0CR19</accession>
<dbReference type="GO" id="GO:0005794">
    <property type="term" value="C:Golgi apparatus"/>
    <property type="evidence" value="ECO:0007669"/>
    <property type="project" value="TreeGrafter"/>
</dbReference>
<keyword evidence="6 7" id="KW-0472">Membrane</keyword>
<evidence type="ECO:0000256" key="6">
    <source>
        <dbReference type="ARBA" id="ARBA00023136"/>
    </source>
</evidence>
<dbReference type="Pfam" id="PF03208">
    <property type="entry name" value="PRA1"/>
    <property type="match status" value="1"/>
</dbReference>
<protein>
    <recommendedName>
        <fullName evidence="7">PRA1 family protein</fullName>
    </recommendedName>
</protein>
<reference evidence="8 9" key="1">
    <citation type="submission" date="2024-04" db="EMBL/GenBank/DDBJ databases">
        <title>The reference genome of an endangered Asteraceae, Deinandra increscens subsp. villosa, native to the Central Coast of California.</title>
        <authorList>
            <person name="Guilliams M."/>
            <person name="Hasenstab-Lehman K."/>
            <person name="Meyer R."/>
            <person name="Mcevoy S."/>
        </authorList>
    </citation>
    <scope>NUCLEOTIDE SEQUENCE [LARGE SCALE GENOMIC DNA]</scope>
    <source>
        <tissue evidence="8">Leaf</tissue>
    </source>
</reference>
<evidence type="ECO:0000313" key="9">
    <source>
        <dbReference type="Proteomes" id="UP001408789"/>
    </source>
</evidence>
<dbReference type="InterPro" id="IPR004895">
    <property type="entry name" value="Prenylated_rab_accept_PRA1"/>
</dbReference>
<comment type="subcellular location">
    <subcellularLocation>
        <location evidence="2 7">Membrane</location>
        <topology evidence="2 7">Multi-pass membrane protein</topology>
    </subcellularLocation>
</comment>
<evidence type="ECO:0000256" key="1">
    <source>
        <dbReference type="ARBA" id="ARBA00002501"/>
    </source>
</evidence>
<keyword evidence="7" id="KW-0813">Transport</keyword>
<dbReference type="GO" id="GO:0016020">
    <property type="term" value="C:membrane"/>
    <property type="evidence" value="ECO:0007669"/>
    <property type="project" value="UniProtKB-SubCell"/>
</dbReference>
<dbReference type="PANTHER" id="PTHR19317">
    <property type="entry name" value="PRENYLATED RAB ACCEPTOR 1-RELATED"/>
    <property type="match status" value="1"/>
</dbReference>
<dbReference type="Proteomes" id="UP001408789">
    <property type="component" value="Unassembled WGS sequence"/>
</dbReference>
<keyword evidence="4 7" id="KW-0812">Transmembrane</keyword>
<feature type="transmembrane region" description="Helical" evidence="7">
    <location>
        <begin position="116"/>
        <end position="149"/>
    </location>
</feature>
<sequence length="185" mass="20566">MTPSSAAVDDGATNTYSTTAEIRHSIRPWFEDFLSLSSFSLPLSFPELSLRFNANIYTFRGNYAIISLIVFILTLIFRPIAAIVFLLLIVAWIYFFVARDTDVPLMVFDFEIGDRLVLISLSVITIVAVAVASVWWNLFVSILISALLVSLHAILMTPEDTDSQYGALLSVVDEDGPSRGSYMQV</sequence>
<comment type="similarity">
    <text evidence="3 7">Belongs to the PRA1 family.</text>
</comment>
<evidence type="ECO:0000256" key="4">
    <source>
        <dbReference type="ARBA" id="ARBA00022692"/>
    </source>
</evidence>
<evidence type="ECO:0000256" key="7">
    <source>
        <dbReference type="RuleBase" id="RU363107"/>
    </source>
</evidence>
<name>A0AAP0CR19_9ASTR</name>
<comment type="caution">
    <text evidence="8">The sequence shown here is derived from an EMBL/GenBank/DDBJ whole genome shotgun (WGS) entry which is preliminary data.</text>
</comment>
<dbReference type="PANTHER" id="PTHR19317:SF80">
    <property type="entry name" value="PRA1 FAMILY PROTEIN"/>
    <property type="match status" value="1"/>
</dbReference>
<evidence type="ECO:0000256" key="3">
    <source>
        <dbReference type="ARBA" id="ARBA00006483"/>
    </source>
</evidence>
<comment type="function">
    <text evidence="1 7">May be involved in both secretory and endocytic intracellular trafficking in the endosomal/prevacuolar compartments.</text>
</comment>
<keyword evidence="9" id="KW-1185">Reference proteome</keyword>